<dbReference type="Proteomes" id="UP001519331">
    <property type="component" value="Unassembled WGS sequence"/>
</dbReference>
<keyword evidence="1" id="KW-1133">Transmembrane helix</keyword>
<proteinExistence type="predicted"/>
<keyword evidence="1" id="KW-0812">Transmembrane</keyword>
<feature type="transmembrane region" description="Helical" evidence="1">
    <location>
        <begin position="263"/>
        <end position="285"/>
    </location>
</feature>
<gene>
    <name evidence="2" type="ORF">JOF45_001046</name>
</gene>
<feature type="transmembrane region" description="Helical" evidence="1">
    <location>
        <begin position="6"/>
        <end position="26"/>
    </location>
</feature>
<protein>
    <submittedName>
        <fullName evidence="2">Membrane protein</fullName>
    </submittedName>
</protein>
<name>A0ABS4T0Q0_9MICC</name>
<dbReference type="InterPro" id="IPR018650">
    <property type="entry name" value="STSV1_Orf64"/>
</dbReference>
<feature type="transmembrane region" description="Helical" evidence="1">
    <location>
        <begin position="305"/>
        <end position="325"/>
    </location>
</feature>
<evidence type="ECO:0000313" key="3">
    <source>
        <dbReference type="Proteomes" id="UP001519331"/>
    </source>
</evidence>
<feature type="transmembrane region" description="Helical" evidence="1">
    <location>
        <begin position="138"/>
        <end position="156"/>
    </location>
</feature>
<organism evidence="2 3">
    <name type="scientific">Nesterenkonia lacusekhoensis</name>
    <dbReference type="NCBI Taxonomy" id="150832"/>
    <lineage>
        <taxon>Bacteria</taxon>
        <taxon>Bacillati</taxon>
        <taxon>Actinomycetota</taxon>
        <taxon>Actinomycetes</taxon>
        <taxon>Micrococcales</taxon>
        <taxon>Micrococcaceae</taxon>
        <taxon>Nesterenkonia</taxon>
    </lineage>
</organism>
<feature type="transmembrane region" description="Helical" evidence="1">
    <location>
        <begin position="198"/>
        <end position="222"/>
    </location>
</feature>
<reference evidence="2 3" key="1">
    <citation type="submission" date="2021-03" db="EMBL/GenBank/DDBJ databases">
        <title>Sequencing the genomes of 1000 actinobacteria strains.</title>
        <authorList>
            <person name="Klenk H.-P."/>
        </authorList>
    </citation>
    <scope>NUCLEOTIDE SEQUENCE [LARGE SCALE GENOMIC DNA]</scope>
    <source>
        <strain evidence="2 3">DSM 12544</strain>
    </source>
</reference>
<dbReference type="EMBL" id="JAGINX010000001">
    <property type="protein sequence ID" value="MBP2318027.1"/>
    <property type="molecule type" value="Genomic_DNA"/>
</dbReference>
<dbReference type="RefSeq" id="WP_210048349.1">
    <property type="nucleotide sequence ID" value="NZ_JAGINX010000001.1"/>
</dbReference>
<feature type="transmembrane region" description="Helical" evidence="1">
    <location>
        <begin position="337"/>
        <end position="357"/>
    </location>
</feature>
<dbReference type="Pfam" id="PF09852">
    <property type="entry name" value="DUF2079"/>
    <property type="match status" value="1"/>
</dbReference>
<feature type="transmembrane region" description="Helical" evidence="1">
    <location>
        <begin position="89"/>
        <end position="107"/>
    </location>
</feature>
<keyword evidence="3" id="KW-1185">Reference proteome</keyword>
<feature type="transmembrane region" description="Helical" evidence="1">
    <location>
        <begin position="113"/>
        <end position="131"/>
    </location>
</feature>
<sequence length="488" mass="54175">MTTAHRLHLGLLLTAVCVLYLSHSLLRFRNFEARGYDLGIFDQAVRQYAQFDAPIVPIKGEGFHLLGDHFHPIIAALAPLYWVWDDPRMLNIALVVLLVSSAVPVYLVVRGWFGHTAAMLSAAAMLLWWPFQSFVDWDFHEIAFGVPIIGWVIWALERHRPWLAVGLGAVLLLVREDLGATLVALGLVLAIRRFWLPAVAAILLGLVGFWFAVGVVIPHFAADGEFGYWEYTALGATASAALTTLVTRPWTVFPALVDHPLKLGLIAAHLLPLWLLPLLSPYVLLGLPIVVSRLLNDRLTVWGLVYQYDAILVPVFLLAALDVLRRIGQRRGWSDRPALWLPGGMLVITLAGGAAMAHTVPQEHQIFPLHRTYTAENWELDERAAAHRRAVESIPDGVCVEAADTAVPHLVDRTYVGLSGTLSEEHVNWIIIDDTVAELGGNEPLTPQEAFERAEDLGFEVVSADDHGLWVLHREMPDAPICSDYLQR</sequence>
<accession>A0ABS4T0Q0</accession>
<feature type="transmembrane region" description="Helical" evidence="1">
    <location>
        <begin position="162"/>
        <end position="191"/>
    </location>
</feature>
<evidence type="ECO:0000313" key="2">
    <source>
        <dbReference type="EMBL" id="MBP2318027.1"/>
    </source>
</evidence>
<evidence type="ECO:0000256" key="1">
    <source>
        <dbReference type="SAM" id="Phobius"/>
    </source>
</evidence>
<keyword evidence="1" id="KW-0472">Membrane</keyword>
<comment type="caution">
    <text evidence="2">The sequence shown here is derived from an EMBL/GenBank/DDBJ whole genome shotgun (WGS) entry which is preliminary data.</text>
</comment>